<dbReference type="PANTHER" id="PTHR10344">
    <property type="entry name" value="THYMIDYLATE KINASE"/>
    <property type="match status" value="1"/>
</dbReference>
<comment type="caution">
    <text evidence="13">The sequence shown here is derived from an EMBL/GenBank/DDBJ whole genome shotgun (WGS) entry which is preliminary data.</text>
</comment>
<organism evidence="13 14">
    <name type="scientific">Brachybacterium massiliense</name>
    <dbReference type="NCBI Taxonomy" id="1755098"/>
    <lineage>
        <taxon>Bacteria</taxon>
        <taxon>Bacillati</taxon>
        <taxon>Actinomycetota</taxon>
        <taxon>Actinomycetes</taxon>
        <taxon>Micrococcales</taxon>
        <taxon>Dermabacteraceae</taxon>
        <taxon>Brachybacterium</taxon>
    </lineage>
</organism>
<dbReference type="GO" id="GO:0005524">
    <property type="term" value="F:ATP binding"/>
    <property type="evidence" value="ECO:0007669"/>
    <property type="project" value="UniProtKB-UniRule"/>
</dbReference>
<evidence type="ECO:0000256" key="9">
    <source>
        <dbReference type="ARBA" id="ARBA00048743"/>
    </source>
</evidence>
<dbReference type="SUPFAM" id="SSF52540">
    <property type="entry name" value="P-loop containing nucleoside triphosphate hydrolases"/>
    <property type="match status" value="1"/>
</dbReference>
<evidence type="ECO:0000256" key="1">
    <source>
        <dbReference type="ARBA" id="ARBA00009776"/>
    </source>
</evidence>
<comment type="function">
    <text evidence="10 11">Phosphorylation of dTMP to form dTDP in both de novo and salvage pathways of dTTP synthesis.</text>
</comment>
<dbReference type="NCBIfam" id="TIGR00041">
    <property type="entry name" value="DTMP_kinase"/>
    <property type="match status" value="1"/>
</dbReference>
<feature type="binding site" evidence="11">
    <location>
        <begin position="28"/>
        <end position="35"/>
    </location>
    <ligand>
        <name>ATP</name>
        <dbReference type="ChEBI" id="CHEBI:30616"/>
    </ligand>
</feature>
<dbReference type="PROSITE" id="PS01331">
    <property type="entry name" value="THYMIDYLATE_KINASE"/>
    <property type="match status" value="1"/>
</dbReference>
<keyword evidence="5 11" id="KW-0545">Nucleotide biosynthesis</keyword>
<keyword evidence="8 11" id="KW-0067">ATP-binding</keyword>
<dbReference type="PANTHER" id="PTHR10344:SF4">
    <property type="entry name" value="UMP-CMP KINASE 2, MITOCHONDRIAL"/>
    <property type="match status" value="1"/>
</dbReference>
<evidence type="ECO:0000256" key="10">
    <source>
        <dbReference type="ARBA" id="ARBA00057735"/>
    </source>
</evidence>
<evidence type="ECO:0000256" key="2">
    <source>
        <dbReference type="ARBA" id="ARBA00012980"/>
    </source>
</evidence>
<protein>
    <recommendedName>
        <fullName evidence="3 11">Thymidylate kinase</fullName>
        <ecNumber evidence="2 11">2.7.4.9</ecNumber>
    </recommendedName>
    <alternativeName>
        <fullName evidence="11">dTMP kinase</fullName>
    </alternativeName>
</protein>
<dbReference type="Pfam" id="PF02223">
    <property type="entry name" value="Thymidylate_kin"/>
    <property type="match status" value="1"/>
</dbReference>
<feature type="domain" description="Thymidylate kinase-like" evidence="12">
    <location>
        <begin position="26"/>
        <end position="216"/>
    </location>
</feature>
<sequence>MSILEAARGLRIPPLHPPRRGVFVSFEGGDGAGKSTQMQMLRDHLVTERSVAEDLILTTREPGGTPMGESIRELLLHGEDVEPRAEALLYAADRAHHISTVVKPHLARGGLVLSDRYLDSSVAYQGAGRDLDAEEITSLSLWAVDGLLPHRTILLDVPTQALEERRDPSILDRLEQAGLEFHEAVRQEFLDLAAADPERYAVIDGTLTREEVHAQVLTAVAEVLSLFDPTFEPAPPTRHRDEQ</sequence>
<evidence type="ECO:0000313" key="13">
    <source>
        <dbReference type="EMBL" id="HJG90310.1"/>
    </source>
</evidence>
<dbReference type="GO" id="GO:0004798">
    <property type="term" value="F:dTMP kinase activity"/>
    <property type="evidence" value="ECO:0007669"/>
    <property type="project" value="UniProtKB-UniRule"/>
</dbReference>
<dbReference type="GO" id="GO:0006227">
    <property type="term" value="P:dUDP biosynthetic process"/>
    <property type="evidence" value="ECO:0007669"/>
    <property type="project" value="TreeGrafter"/>
</dbReference>
<proteinExistence type="inferred from homology"/>
<dbReference type="CDD" id="cd01672">
    <property type="entry name" value="TMPK"/>
    <property type="match status" value="1"/>
</dbReference>
<dbReference type="InterPro" id="IPR039430">
    <property type="entry name" value="Thymidylate_kin-like_dom"/>
</dbReference>
<evidence type="ECO:0000313" key="14">
    <source>
        <dbReference type="Proteomes" id="UP000742460"/>
    </source>
</evidence>
<comment type="similarity">
    <text evidence="1 11">Belongs to the thymidylate kinase family.</text>
</comment>
<dbReference type="GO" id="GO:0006233">
    <property type="term" value="P:dTDP biosynthetic process"/>
    <property type="evidence" value="ECO:0007669"/>
    <property type="project" value="InterPro"/>
</dbReference>
<dbReference type="InterPro" id="IPR027417">
    <property type="entry name" value="P-loop_NTPase"/>
</dbReference>
<evidence type="ECO:0000256" key="3">
    <source>
        <dbReference type="ARBA" id="ARBA00017144"/>
    </source>
</evidence>
<dbReference type="InterPro" id="IPR018095">
    <property type="entry name" value="Thymidylate_kin_CS"/>
</dbReference>
<evidence type="ECO:0000259" key="12">
    <source>
        <dbReference type="Pfam" id="PF02223"/>
    </source>
</evidence>
<evidence type="ECO:0000256" key="6">
    <source>
        <dbReference type="ARBA" id="ARBA00022741"/>
    </source>
</evidence>
<accession>A0A921MTZ6</accession>
<dbReference type="GO" id="GO:0005829">
    <property type="term" value="C:cytosol"/>
    <property type="evidence" value="ECO:0007669"/>
    <property type="project" value="TreeGrafter"/>
</dbReference>
<keyword evidence="4 11" id="KW-0808">Transferase</keyword>
<dbReference type="InterPro" id="IPR018094">
    <property type="entry name" value="Thymidylate_kinase"/>
</dbReference>
<reference evidence="13" key="2">
    <citation type="submission" date="2021-09" db="EMBL/GenBank/DDBJ databases">
        <authorList>
            <person name="Gilroy R."/>
        </authorList>
    </citation>
    <scope>NUCLEOTIDE SEQUENCE</scope>
    <source>
        <strain evidence="13">ChiGjej5B5-22894</strain>
    </source>
</reference>
<dbReference type="Gene3D" id="3.40.50.300">
    <property type="entry name" value="P-loop containing nucleotide triphosphate hydrolases"/>
    <property type="match status" value="1"/>
</dbReference>
<gene>
    <name evidence="11 13" type="primary">tmk</name>
    <name evidence="13" type="ORF">K8V81_01155</name>
</gene>
<evidence type="ECO:0000256" key="5">
    <source>
        <dbReference type="ARBA" id="ARBA00022727"/>
    </source>
</evidence>
<evidence type="ECO:0000256" key="11">
    <source>
        <dbReference type="HAMAP-Rule" id="MF_00165"/>
    </source>
</evidence>
<dbReference type="GO" id="GO:0006235">
    <property type="term" value="P:dTTP biosynthetic process"/>
    <property type="evidence" value="ECO:0007669"/>
    <property type="project" value="UniProtKB-UniRule"/>
</dbReference>
<dbReference type="EC" id="2.7.4.9" evidence="2 11"/>
<dbReference type="Proteomes" id="UP000742460">
    <property type="component" value="Unassembled WGS sequence"/>
</dbReference>
<dbReference type="AlphaFoldDB" id="A0A921MTZ6"/>
<evidence type="ECO:0000256" key="4">
    <source>
        <dbReference type="ARBA" id="ARBA00022679"/>
    </source>
</evidence>
<evidence type="ECO:0000256" key="8">
    <source>
        <dbReference type="ARBA" id="ARBA00022840"/>
    </source>
</evidence>
<dbReference type="HAMAP" id="MF_00165">
    <property type="entry name" value="Thymidylate_kinase"/>
    <property type="match status" value="1"/>
</dbReference>
<keyword evidence="6 11" id="KW-0547">Nucleotide-binding</keyword>
<name>A0A921MTZ6_9MICO</name>
<keyword evidence="7 11" id="KW-0418">Kinase</keyword>
<dbReference type="EMBL" id="DYUE01000034">
    <property type="protein sequence ID" value="HJG90310.1"/>
    <property type="molecule type" value="Genomic_DNA"/>
</dbReference>
<comment type="catalytic activity">
    <reaction evidence="9 11">
        <text>dTMP + ATP = dTDP + ADP</text>
        <dbReference type="Rhea" id="RHEA:13517"/>
        <dbReference type="ChEBI" id="CHEBI:30616"/>
        <dbReference type="ChEBI" id="CHEBI:58369"/>
        <dbReference type="ChEBI" id="CHEBI:63528"/>
        <dbReference type="ChEBI" id="CHEBI:456216"/>
        <dbReference type="EC" id="2.7.4.9"/>
    </reaction>
</comment>
<dbReference type="FunFam" id="3.40.50.300:FF:000225">
    <property type="entry name" value="Thymidylate kinase"/>
    <property type="match status" value="1"/>
</dbReference>
<reference evidence="13" key="1">
    <citation type="journal article" date="2021" name="PeerJ">
        <title>Extensive microbial diversity within the chicken gut microbiome revealed by metagenomics and culture.</title>
        <authorList>
            <person name="Gilroy R."/>
            <person name="Ravi A."/>
            <person name="Getino M."/>
            <person name="Pursley I."/>
            <person name="Horton D.L."/>
            <person name="Alikhan N.F."/>
            <person name="Baker D."/>
            <person name="Gharbi K."/>
            <person name="Hall N."/>
            <person name="Watson M."/>
            <person name="Adriaenssens E.M."/>
            <person name="Foster-Nyarko E."/>
            <person name="Jarju S."/>
            <person name="Secka A."/>
            <person name="Antonio M."/>
            <person name="Oren A."/>
            <person name="Chaudhuri R.R."/>
            <person name="La Ragione R."/>
            <person name="Hildebrand F."/>
            <person name="Pallen M.J."/>
        </authorList>
    </citation>
    <scope>NUCLEOTIDE SEQUENCE</scope>
    <source>
        <strain evidence="13">ChiGjej5B5-22894</strain>
    </source>
</reference>
<evidence type="ECO:0000256" key="7">
    <source>
        <dbReference type="ARBA" id="ARBA00022777"/>
    </source>
</evidence>